<organism evidence="1 2">
    <name type="scientific">Enteractinococcus fodinae</name>
    <dbReference type="NCBI Taxonomy" id="684663"/>
    <lineage>
        <taxon>Bacteria</taxon>
        <taxon>Bacillati</taxon>
        <taxon>Actinomycetota</taxon>
        <taxon>Actinomycetes</taxon>
        <taxon>Micrococcales</taxon>
        <taxon>Micrococcaceae</taxon>
    </lineage>
</organism>
<evidence type="ECO:0000313" key="2">
    <source>
        <dbReference type="Proteomes" id="UP001183794"/>
    </source>
</evidence>
<dbReference type="Gene3D" id="1.10.490.110">
    <property type="entry name" value="Uncharacterized conserved protein DUF2267"/>
    <property type="match status" value="1"/>
</dbReference>
<dbReference type="Pfam" id="PF10025">
    <property type="entry name" value="DUF2267"/>
    <property type="match status" value="1"/>
</dbReference>
<reference evidence="1 2" key="1">
    <citation type="submission" date="2023-07" db="EMBL/GenBank/DDBJ databases">
        <title>Sequencing the genomes of 1000 actinobacteria strains.</title>
        <authorList>
            <person name="Klenk H.-P."/>
        </authorList>
    </citation>
    <scope>NUCLEOTIDE SEQUENCE [LARGE SCALE GENOMIC DNA]</scope>
    <source>
        <strain evidence="1 2">DSM 22966</strain>
    </source>
</reference>
<dbReference type="RefSeq" id="WP_310170306.1">
    <property type="nucleotide sequence ID" value="NZ_BAABHE010000002.1"/>
</dbReference>
<accession>A0ABU2AX86</accession>
<evidence type="ECO:0000313" key="1">
    <source>
        <dbReference type="EMBL" id="MDR7345965.1"/>
    </source>
</evidence>
<proteinExistence type="predicted"/>
<protein>
    <submittedName>
        <fullName evidence="1">Uncharacterized protein (DUF2267 family)</fullName>
    </submittedName>
</protein>
<dbReference type="InterPro" id="IPR018727">
    <property type="entry name" value="DUF2267"/>
</dbReference>
<comment type="caution">
    <text evidence="1">The sequence shown here is derived from an EMBL/GenBank/DDBJ whole genome shotgun (WGS) entry which is preliminary data.</text>
</comment>
<gene>
    <name evidence="1" type="ORF">J2S62_000222</name>
</gene>
<name>A0ABU2AX86_9MICC</name>
<keyword evidence="2" id="KW-1185">Reference proteome</keyword>
<dbReference type="Proteomes" id="UP001183794">
    <property type="component" value="Unassembled WGS sequence"/>
</dbReference>
<dbReference type="EMBL" id="JAVDYJ010000001">
    <property type="protein sequence ID" value="MDR7345965.1"/>
    <property type="molecule type" value="Genomic_DNA"/>
</dbReference>
<sequence>MATNAIVDLVQQRIGEISPETAERLINAVLETLAERDLSGAHTGFAAELPPEYGAILNDPDRTSHEHFDVEEFIRRVGERANVSYPQSETWTRAALTALVENVPTEERNRFVSHFPDDLADYTHWVV</sequence>
<dbReference type="InterPro" id="IPR038282">
    <property type="entry name" value="DUF2267_sf"/>
</dbReference>